<feature type="domain" description="Response regulatory" evidence="4">
    <location>
        <begin position="61"/>
        <end position="199"/>
    </location>
</feature>
<evidence type="ECO:0000259" key="4">
    <source>
        <dbReference type="PROSITE" id="PS50110"/>
    </source>
</evidence>
<dbReference type="GO" id="GO:0000160">
    <property type="term" value="P:phosphorelay signal transduction system"/>
    <property type="evidence" value="ECO:0007669"/>
    <property type="project" value="InterPro"/>
</dbReference>
<dbReference type="PANTHER" id="PTHR45339">
    <property type="entry name" value="HYBRID SIGNAL TRANSDUCTION HISTIDINE KINASE J"/>
    <property type="match status" value="1"/>
</dbReference>
<dbReference type="EMBL" id="RBNJ01021158">
    <property type="protein sequence ID" value="RUS20235.1"/>
    <property type="molecule type" value="Genomic_DNA"/>
</dbReference>
<dbReference type="InterPro" id="IPR001789">
    <property type="entry name" value="Sig_transdc_resp-reg_receiver"/>
</dbReference>
<dbReference type="Pfam" id="PF00072">
    <property type="entry name" value="Response_reg"/>
    <property type="match status" value="1"/>
</dbReference>
<dbReference type="PANTHER" id="PTHR45339:SF5">
    <property type="entry name" value="HISTIDINE KINASE"/>
    <property type="match status" value="1"/>
</dbReference>
<evidence type="ECO:0000256" key="2">
    <source>
        <dbReference type="PROSITE-ProRule" id="PRU00169"/>
    </source>
</evidence>
<dbReference type="CDD" id="cd17546">
    <property type="entry name" value="REC_hyHK_CKI1_RcsC-like"/>
    <property type="match status" value="1"/>
</dbReference>
<proteinExistence type="predicted"/>
<gene>
    <name evidence="5" type="ORF">BC938DRAFT_475593</name>
</gene>
<sequence>MGVEVEGKRGVEVEKADGKCGKRIVEAKINGEAVGPATGAPKAAEEAPEPKLGKRPRVEGPIRVLGQYASSERILRRQLDLAGFIPTVANNGAEALETFERSGPGEIDVILMDVEMPVMDGMKATRRIREHEKGAGAERDQNVDGEGVAVDGMSSIPILGLSGNARYEYRERALEAGMNDYVVKPYDRSALFEKIETWATKTRERAHRVG</sequence>
<keyword evidence="1 2" id="KW-0597">Phosphoprotein</keyword>
<keyword evidence="6" id="KW-1185">Reference proteome</keyword>
<evidence type="ECO:0000256" key="1">
    <source>
        <dbReference type="ARBA" id="ARBA00022553"/>
    </source>
</evidence>
<dbReference type="AlphaFoldDB" id="A0A433PRR7"/>
<feature type="compositionally biased region" description="Basic and acidic residues" evidence="3">
    <location>
        <begin position="43"/>
        <end position="58"/>
    </location>
</feature>
<evidence type="ECO:0000313" key="5">
    <source>
        <dbReference type="EMBL" id="RUS20235.1"/>
    </source>
</evidence>
<feature type="region of interest" description="Disordered" evidence="3">
    <location>
        <begin position="31"/>
        <end position="58"/>
    </location>
</feature>
<reference evidence="5 6" key="1">
    <citation type="journal article" date="2018" name="New Phytol.">
        <title>Phylogenomics of Endogonaceae and evolution of mycorrhizas within Mucoromycota.</title>
        <authorList>
            <person name="Chang Y."/>
            <person name="Desiro A."/>
            <person name="Na H."/>
            <person name="Sandor L."/>
            <person name="Lipzen A."/>
            <person name="Clum A."/>
            <person name="Barry K."/>
            <person name="Grigoriev I.V."/>
            <person name="Martin F.M."/>
            <person name="Stajich J.E."/>
            <person name="Smith M.E."/>
            <person name="Bonito G."/>
            <person name="Spatafora J.W."/>
        </authorList>
    </citation>
    <scope>NUCLEOTIDE SEQUENCE [LARGE SCALE GENOMIC DNA]</scope>
    <source>
        <strain evidence="5 6">AD002</strain>
    </source>
</reference>
<name>A0A433PRR7_9FUNG</name>
<dbReference type="SMART" id="SM00448">
    <property type="entry name" value="REC"/>
    <property type="match status" value="1"/>
</dbReference>
<organism evidence="5 6">
    <name type="scientific">Jimgerdemannia flammicorona</name>
    <dbReference type="NCBI Taxonomy" id="994334"/>
    <lineage>
        <taxon>Eukaryota</taxon>
        <taxon>Fungi</taxon>
        <taxon>Fungi incertae sedis</taxon>
        <taxon>Mucoromycota</taxon>
        <taxon>Mucoromycotina</taxon>
        <taxon>Endogonomycetes</taxon>
        <taxon>Endogonales</taxon>
        <taxon>Endogonaceae</taxon>
        <taxon>Jimgerdemannia</taxon>
    </lineage>
</organism>
<evidence type="ECO:0000313" key="6">
    <source>
        <dbReference type="Proteomes" id="UP000274822"/>
    </source>
</evidence>
<dbReference type="SUPFAM" id="SSF52172">
    <property type="entry name" value="CheY-like"/>
    <property type="match status" value="1"/>
</dbReference>
<dbReference type="InterPro" id="IPR011006">
    <property type="entry name" value="CheY-like_superfamily"/>
</dbReference>
<dbReference type="Gene3D" id="3.40.50.2300">
    <property type="match status" value="1"/>
</dbReference>
<accession>A0A433PRR7</accession>
<protein>
    <submittedName>
        <fullName evidence="5">CheY-like superfamily</fullName>
    </submittedName>
</protein>
<evidence type="ECO:0000256" key="3">
    <source>
        <dbReference type="SAM" id="MobiDB-lite"/>
    </source>
</evidence>
<dbReference type="PROSITE" id="PS50110">
    <property type="entry name" value="RESPONSE_REGULATORY"/>
    <property type="match status" value="1"/>
</dbReference>
<dbReference type="Proteomes" id="UP000274822">
    <property type="component" value="Unassembled WGS sequence"/>
</dbReference>
<comment type="caution">
    <text evidence="5">The sequence shown here is derived from an EMBL/GenBank/DDBJ whole genome shotgun (WGS) entry which is preliminary data.</text>
</comment>
<feature type="modified residue" description="4-aspartylphosphate" evidence="2">
    <location>
        <position position="113"/>
    </location>
</feature>